<dbReference type="InterPro" id="IPR022536">
    <property type="entry name" value="EspC"/>
</dbReference>
<gene>
    <name evidence="1" type="ORF">AUCHE_24_00710</name>
</gene>
<dbReference type="AlphaFoldDB" id="K6UP09"/>
<proteinExistence type="predicted"/>
<evidence type="ECO:0000313" key="2">
    <source>
        <dbReference type="Proteomes" id="UP000008495"/>
    </source>
</evidence>
<evidence type="ECO:0000313" key="1">
    <source>
        <dbReference type="EMBL" id="GAB79416.1"/>
    </source>
</evidence>
<accession>K6UP09</accession>
<dbReference type="OrthoDB" id="4290617at2"/>
<organism evidence="1 2">
    <name type="scientific">Austwickia chelonae NBRC 105200</name>
    <dbReference type="NCBI Taxonomy" id="1184607"/>
    <lineage>
        <taxon>Bacteria</taxon>
        <taxon>Bacillati</taxon>
        <taxon>Actinomycetota</taxon>
        <taxon>Actinomycetes</taxon>
        <taxon>Micrococcales</taxon>
        <taxon>Dermatophilaceae</taxon>
        <taxon>Austwickia</taxon>
    </lineage>
</organism>
<name>K6UP09_9MICO</name>
<dbReference type="EMBL" id="BAGZ01000024">
    <property type="protein sequence ID" value="GAB79416.1"/>
    <property type="molecule type" value="Genomic_DNA"/>
</dbReference>
<dbReference type="STRING" id="100225.SAMN05421595_3041"/>
<sequence length="104" mass="11293">MSGEFRVSPEAVRALGDRFSQASSTVSSAQSKPRAAAVPGQSWGVVGLFVESHYQRMSQGADRSLGQIADYATRLSESCRASAQSYEEQDRKVVVALRQIGKRL</sequence>
<keyword evidence="2" id="KW-1185">Reference proteome</keyword>
<evidence type="ECO:0008006" key="3">
    <source>
        <dbReference type="Google" id="ProtNLM"/>
    </source>
</evidence>
<dbReference type="Pfam" id="PF10824">
    <property type="entry name" value="T7SS_ESX_EspC"/>
    <property type="match status" value="1"/>
</dbReference>
<comment type="caution">
    <text evidence="1">The sequence shown here is derived from an EMBL/GenBank/DDBJ whole genome shotgun (WGS) entry which is preliminary data.</text>
</comment>
<dbReference type="GO" id="GO:0009306">
    <property type="term" value="P:protein secretion"/>
    <property type="evidence" value="ECO:0007669"/>
    <property type="project" value="InterPro"/>
</dbReference>
<dbReference type="RefSeq" id="WP_006504174.1">
    <property type="nucleotide sequence ID" value="NZ_BAGZ01000024.1"/>
</dbReference>
<protein>
    <recommendedName>
        <fullName evidence="3">ESX-1 secretion-associated protein</fullName>
    </recommendedName>
</protein>
<dbReference type="Proteomes" id="UP000008495">
    <property type="component" value="Unassembled WGS sequence"/>
</dbReference>
<reference evidence="1 2" key="1">
    <citation type="submission" date="2012-08" db="EMBL/GenBank/DDBJ databases">
        <title>Whole genome shotgun sequence of Austwickia chelonae NBRC 105200.</title>
        <authorList>
            <person name="Yoshida I."/>
            <person name="Hosoyama A."/>
            <person name="Tsuchikane K."/>
            <person name="Katsumata H."/>
            <person name="Ando Y."/>
            <person name="Ohji S."/>
            <person name="Hamada M."/>
            <person name="Tamura T."/>
            <person name="Yamazoe A."/>
            <person name="Yamazaki S."/>
            <person name="Fujita N."/>
        </authorList>
    </citation>
    <scope>NUCLEOTIDE SEQUENCE [LARGE SCALE GENOMIC DNA]</scope>
    <source>
        <strain evidence="1 2">NBRC 105200</strain>
    </source>
</reference>